<feature type="domain" description="TonB-dependent receptor-like beta-barrel" evidence="14">
    <location>
        <begin position="271"/>
        <end position="715"/>
    </location>
</feature>
<evidence type="ECO:0000256" key="6">
    <source>
        <dbReference type="ARBA" id="ARBA00022729"/>
    </source>
</evidence>
<gene>
    <name evidence="16" type="ORF">NGAL_HAMBI1145_23600</name>
</gene>
<accession>A0A0T7FHI2</accession>
<feature type="chain" id="PRO_5006682185" evidence="13">
    <location>
        <begin position="31"/>
        <end position="762"/>
    </location>
</feature>
<dbReference type="PANTHER" id="PTHR30069:SF29">
    <property type="entry name" value="HEMOGLOBIN AND HEMOGLOBIN-HAPTOGLOBIN-BINDING PROTEIN 1-RELATED"/>
    <property type="match status" value="1"/>
</dbReference>
<dbReference type="PROSITE" id="PS51257">
    <property type="entry name" value="PROKAR_LIPOPROTEIN"/>
    <property type="match status" value="1"/>
</dbReference>
<dbReference type="InterPro" id="IPR010949">
    <property type="entry name" value="TonB_Hb/transfer/lactofer_rcpt"/>
</dbReference>
<keyword evidence="4 11" id="KW-1134">Transmembrane beta strand</keyword>
<evidence type="ECO:0000256" key="8">
    <source>
        <dbReference type="ARBA" id="ARBA00023136"/>
    </source>
</evidence>
<evidence type="ECO:0000256" key="9">
    <source>
        <dbReference type="ARBA" id="ARBA00023170"/>
    </source>
</evidence>
<dbReference type="Pfam" id="PF07715">
    <property type="entry name" value="Plug"/>
    <property type="match status" value="1"/>
</dbReference>
<reference evidence="16 17" key="1">
    <citation type="submission" date="2014-08" db="EMBL/GenBank/DDBJ databases">
        <authorList>
            <person name="Chen Y.-H."/>
        </authorList>
    </citation>
    <scope>NUCLEOTIDE SEQUENCE [LARGE SCALE GENOMIC DNA]</scope>
</reference>
<evidence type="ECO:0000256" key="7">
    <source>
        <dbReference type="ARBA" id="ARBA00023077"/>
    </source>
</evidence>
<dbReference type="InterPro" id="IPR012910">
    <property type="entry name" value="Plug_dom"/>
</dbReference>
<dbReference type="InterPro" id="IPR036942">
    <property type="entry name" value="Beta-barrel_TonB_sf"/>
</dbReference>
<evidence type="ECO:0000313" key="16">
    <source>
        <dbReference type="EMBL" id="CDZ34495.1"/>
    </source>
</evidence>
<organism evidence="16 17">
    <name type="scientific">Neorhizobium galegae bv. officinalis</name>
    <dbReference type="NCBI Taxonomy" id="323656"/>
    <lineage>
        <taxon>Bacteria</taxon>
        <taxon>Pseudomonadati</taxon>
        <taxon>Pseudomonadota</taxon>
        <taxon>Alphaproteobacteria</taxon>
        <taxon>Hyphomicrobiales</taxon>
        <taxon>Rhizobiaceae</taxon>
        <taxon>Rhizobium/Agrobacterium group</taxon>
        <taxon>Neorhizobium</taxon>
    </lineage>
</organism>
<dbReference type="InterPro" id="IPR011276">
    <property type="entry name" value="TonB_haem/Hb_rcpt"/>
</dbReference>
<dbReference type="CDD" id="cd01347">
    <property type="entry name" value="ligand_gated_channel"/>
    <property type="match status" value="1"/>
</dbReference>
<evidence type="ECO:0000256" key="13">
    <source>
        <dbReference type="SAM" id="SignalP"/>
    </source>
</evidence>
<dbReference type="OrthoDB" id="9796221at2"/>
<evidence type="ECO:0000256" key="2">
    <source>
        <dbReference type="ARBA" id="ARBA00009810"/>
    </source>
</evidence>
<dbReference type="RefSeq" id="WP_046666561.1">
    <property type="nucleotide sequence ID" value="NZ_CCRH01000006.1"/>
</dbReference>
<dbReference type="NCBIfam" id="TIGR01785">
    <property type="entry name" value="TonB-hemin"/>
    <property type="match status" value="1"/>
</dbReference>
<dbReference type="GO" id="GO:0015232">
    <property type="term" value="F:heme transmembrane transporter activity"/>
    <property type="evidence" value="ECO:0007669"/>
    <property type="project" value="InterPro"/>
</dbReference>
<dbReference type="InterPro" id="IPR000531">
    <property type="entry name" value="Beta-barrel_TonB"/>
</dbReference>
<name>A0A0T7FHI2_NEOGA</name>
<evidence type="ECO:0000256" key="11">
    <source>
        <dbReference type="PROSITE-ProRule" id="PRU01360"/>
    </source>
</evidence>
<protein>
    <submittedName>
        <fullName evidence="16">TonB-dependent hemoglobin/transferrin/lactoferrin receptor family protein</fullName>
    </submittedName>
</protein>
<sequence>MVTRRLRSTLATCTALAVFSLACGAAAQQAAQPQTDTTLKPIVLKGKRVKAGDPAGNTPLASTTTAEEIAKKEISSIQDLGRSTEPGVDFSKNDGGLFIRGLGGARVTTLIDGIPIPFLSNDGRSGAGGAPTTATNAQGGGDSFDFSSLSTLDVLRGADSSRAGNGALGGALVLRTLEPEDLIGEGRDWGGIGKLTYDSQDNSFDSSVAVAKKIQNTSILFQGGYKKGHERKSNGDVGGIGPTRTEANPGDLDQNNLLFKLRQDLEGGHRVGLTAERFDRQFENDLKTSQGATTGSSRVYAPGDFWGHDDTRRERISLDYQFEAPDPDSLIDLANLTVYWQRLTKNAGNEGTRVGTVAGPWYRDNELQESTIGATGSLESQFETGGVSHTVTLGGNVEIFKARSFLDGVDACILGTASPIALAFSCPALHADQSDMPDVDGTRLGIYLDDKMEFGNGFALTPGVRFDLFEYRPKSSGAYTDNSGFTSFGLPDGTNGHGVSPKLLATYDVRADVQLFAQWSMAYRAPTVSELYLNFANPAQGYAVIGNADLEPETANGFEIGANLGDENFGGRVRLFHNRYKNFIDSTSAPAPGFSAGITQNFNRSKVQISGIEVSGIKRFDNGFNVHGALAFAYGRDTETNEYIRTIAPLKAVVGVGYEQETWGVDLTGIFAGGMRHEGNPATFEAPSYGLADLTGWWEPEQTKGLRIQAGIYNLFDKTYYNAVALRDTNTSVAPAAGNAYQPAPYFSEPGRSFKLSLTQKF</sequence>
<dbReference type="InterPro" id="IPR037066">
    <property type="entry name" value="Plug_dom_sf"/>
</dbReference>
<dbReference type="GO" id="GO:0009279">
    <property type="term" value="C:cell outer membrane"/>
    <property type="evidence" value="ECO:0007669"/>
    <property type="project" value="UniProtKB-SubCell"/>
</dbReference>
<dbReference type="GO" id="GO:0015344">
    <property type="term" value="F:siderophore uptake transmembrane transporter activity"/>
    <property type="evidence" value="ECO:0007669"/>
    <property type="project" value="TreeGrafter"/>
</dbReference>
<feature type="signal peptide" evidence="13">
    <location>
        <begin position="1"/>
        <end position="30"/>
    </location>
</feature>
<dbReference type="Gene3D" id="2.40.170.20">
    <property type="entry name" value="TonB-dependent receptor, beta-barrel domain"/>
    <property type="match status" value="1"/>
</dbReference>
<evidence type="ECO:0000313" key="17">
    <source>
        <dbReference type="Proteomes" id="UP000046176"/>
    </source>
</evidence>
<keyword evidence="10 11" id="KW-0998">Cell outer membrane</keyword>
<evidence type="ECO:0000256" key="3">
    <source>
        <dbReference type="ARBA" id="ARBA00022448"/>
    </source>
</evidence>
<keyword evidence="5 11" id="KW-0812">Transmembrane</keyword>
<dbReference type="NCBIfam" id="TIGR01786">
    <property type="entry name" value="TonB-hemlactrns"/>
    <property type="match status" value="1"/>
</dbReference>
<dbReference type="PANTHER" id="PTHR30069">
    <property type="entry name" value="TONB-DEPENDENT OUTER MEMBRANE RECEPTOR"/>
    <property type="match status" value="1"/>
</dbReference>
<dbReference type="PROSITE" id="PS52016">
    <property type="entry name" value="TONB_DEPENDENT_REC_3"/>
    <property type="match status" value="1"/>
</dbReference>
<keyword evidence="7 12" id="KW-0798">TonB box</keyword>
<comment type="similarity">
    <text evidence="2 11 12">Belongs to the TonB-dependent receptor family.</text>
</comment>
<evidence type="ECO:0000259" key="14">
    <source>
        <dbReference type="Pfam" id="PF00593"/>
    </source>
</evidence>
<evidence type="ECO:0000259" key="15">
    <source>
        <dbReference type="Pfam" id="PF07715"/>
    </source>
</evidence>
<evidence type="ECO:0000256" key="12">
    <source>
        <dbReference type="RuleBase" id="RU003357"/>
    </source>
</evidence>
<evidence type="ECO:0000256" key="10">
    <source>
        <dbReference type="ARBA" id="ARBA00023237"/>
    </source>
</evidence>
<dbReference type="Proteomes" id="UP000046176">
    <property type="component" value="Unassembled WGS sequence"/>
</dbReference>
<comment type="subcellular location">
    <subcellularLocation>
        <location evidence="1 11">Cell outer membrane</location>
        <topology evidence="1 11">Multi-pass membrane protein</topology>
    </subcellularLocation>
</comment>
<keyword evidence="6 13" id="KW-0732">Signal</keyword>
<dbReference type="Gene3D" id="2.170.130.10">
    <property type="entry name" value="TonB-dependent receptor, plug domain"/>
    <property type="match status" value="1"/>
</dbReference>
<dbReference type="InterPro" id="IPR039426">
    <property type="entry name" value="TonB-dep_rcpt-like"/>
</dbReference>
<evidence type="ECO:0000256" key="1">
    <source>
        <dbReference type="ARBA" id="ARBA00004571"/>
    </source>
</evidence>
<evidence type="ECO:0000256" key="4">
    <source>
        <dbReference type="ARBA" id="ARBA00022452"/>
    </source>
</evidence>
<keyword evidence="8 11" id="KW-0472">Membrane</keyword>
<dbReference type="AlphaFoldDB" id="A0A0T7FHI2"/>
<evidence type="ECO:0000256" key="5">
    <source>
        <dbReference type="ARBA" id="ARBA00022692"/>
    </source>
</evidence>
<proteinExistence type="inferred from homology"/>
<dbReference type="GO" id="GO:0044718">
    <property type="term" value="P:siderophore transmembrane transport"/>
    <property type="evidence" value="ECO:0007669"/>
    <property type="project" value="TreeGrafter"/>
</dbReference>
<keyword evidence="3 11" id="KW-0813">Transport</keyword>
<keyword evidence="9 16" id="KW-0675">Receptor</keyword>
<dbReference type="Pfam" id="PF00593">
    <property type="entry name" value="TonB_dep_Rec_b-barrel"/>
    <property type="match status" value="1"/>
</dbReference>
<dbReference type="EMBL" id="CCRH01000006">
    <property type="protein sequence ID" value="CDZ34495.1"/>
    <property type="molecule type" value="Genomic_DNA"/>
</dbReference>
<dbReference type="SUPFAM" id="SSF56935">
    <property type="entry name" value="Porins"/>
    <property type="match status" value="1"/>
</dbReference>
<feature type="domain" description="TonB-dependent receptor plug" evidence="15">
    <location>
        <begin position="61"/>
        <end position="171"/>
    </location>
</feature>